<gene>
    <name evidence="1" type="ORF">A9200_05285</name>
</gene>
<name>A0A1B7Z8Q3_9FLAO</name>
<dbReference type="KEGG" id="mart:BTR34_16990"/>
<organism evidence="1 2">
    <name type="scientific">Maribacter hydrothermalis</name>
    <dbReference type="NCBI Taxonomy" id="1836467"/>
    <lineage>
        <taxon>Bacteria</taxon>
        <taxon>Pseudomonadati</taxon>
        <taxon>Bacteroidota</taxon>
        <taxon>Flavobacteriia</taxon>
        <taxon>Flavobacteriales</taxon>
        <taxon>Flavobacteriaceae</taxon>
        <taxon>Maribacter</taxon>
    </lineage>
</organism>
<evidence type="ECO:0000313" key="1">
    <source>
        <dbReference type="EMBL" id="OBR39075.1"/>
    </source>
</evidence>
<dbReference type="OrthoDB" id="1450030at2"/>
<dbReference type="AlphaFoldDB" id="A0A1B7Z8Q3"/>
<proteinExistence type="predicted"/>
<dbReference type="STRING" id="1836467.BTR34_16990"/>
<accession>A0A1B7Z8Q3</accession>
<dbReference type="RefSeq" id="WP_068484897.1">
    <property type="nucleotide sequence ID" value="NZ_CP018760.1"/>
</dbReference>
<keyword evidence="2" id="KW-1185">Reference proteome</keyword>
<dbReference type="EMBL" id="LZFP01000012">
    <property type="protein sequence ID" value="OBR39075.1"/>
    <property type="molecule type" value="Genomic_DNA"/>
</dbReference>
<sequence length="64" mass="7683">MIKKKKTTKVYSQEVIETQYVFTEHDQVYIKDKTSDNKNRQEAWSPIKFKWVSISEVQDCLVLE</sequence>
<dbReference type="Proteomes" id="UP000092164">
    <property type="component" value="Unassembled WGS sequence"/>
</dbReference>
<comment type="caution">
    <text evidence="1">The sequence shown here is derived from an EMBL/GenBank/DDBJ whole genome shotgun (WGS) entry which is preliminary data.</text>
</comment>
<protein>
    <submittedName>
        <fullName evidence="1">Uncharacterized protein</fullName>
    </submittedName>
</protein>
<reference evidence="2" key="1">
    <citation type="submission" date="2016-06" db="EMBL/GenBank/DDBJ databases">
        <authorList>
            <person name="Zhan P."/>
        </authorList>
    </citation>
    <scope>NUCLEOTIDE SEQUENCE [LARGE SCALE GENOMIC DNA]</scope>
    <source>
        <strain evidence="2">T28</strain>
    </source>
</reference>
<evidence type="ECO:0000313" key="2">
    <source>
        <dbReference type="Proteomes" id="UP000092164"/>
    </source>
</evidence>